<proteinExistence type="predicted"/>
<accession>A0A2I1HCP7</accession>
<keyword evidence="3" id="KW-1185">Reference proteome</keyword>
<evidence type="ECO:0000313" key="2">
    <source>
        <dbReference type="EMBL" id="PKY56652.1"/>
    </source>
</evidence>
<protein>
    <submittedName>
        <fullName evidence="2">Uncharacterized protein</fullName>
    </submittedName>
</protein>
<comment type="caution">
    <text evidence="2">The sequence shown here is derived from an EMBL/GenBank/DDBJ whole genome shotgun (WGS) entry which is preliminary data.</text>
</comment>
<organism evidence="2 3">
    <name type="scientific">Rhizophagus irregularis</name>
    <dbReference type="NCBI Taxonomy" id="588596"/>
    <lineage>
        <taxon>Eukaryota</taxon>
        <taxon>Fungi</taxon>
        <taxon>Fungi incertae sedis</taxon>
        <taxon>Mucoromycota</taxon>
        <taxon>Glomeromycotina</taxon>
        <taxon>Glomeromycetes</taxon>
        <taxon>Glomerales</taxon>
        <taxon>Glomeraceae</taxon>
        <taxon>Rhizophagus</taxon>
    </lineage>
</organism>
<dbReference type="VEuPathDB" id="FungiDB:FUN_016287"/>
<evidence type="ECO:0000313" key="3">
    <source>
        <dbReference type="Proteomes" id="UP000234323"/>
    </source>
</evidence>
<dbReference type="VEuPathDB" id="FungiDB:RhiirFUN_014647"/>
<reference evidence="2 3" key="1">
    <citation type="submission" date="2015-10" db="EMBL/GenBank/DDBJ databases">
        <title>Genome analyses suggest a sexual origin of heterokaryosis in a supposedly ancient asexual fungus.</title>
        <authorList>
            <person name="Ropars J."/>
            <person name="Sedzielewska K."/>
            <person name="Noel J."/>
            <person name="Charron P."/>
            <person name="Farinelli L."/>
            <person name="Marton T."/>
            <person name="Kruger M."/>
            <person name="Pelin A."/>
            <person name="Brachmann A."/>
            <person name="Corradi N."/>
        </authorList>
    </citation>
    <scope>NUCLEOTIDE SEQUENCE [LARGE SCALE GENOMIC DNA]</scope>
    <source>
        <strain evidence="2 3">A4</strain>
    </source>
</reference>
<gene>
    <name evidence="2" type="ORF">RhiirA4_477102</name>
</gene>
<dbReference type="Proteomes" id="UP000234323">
    <property type="component" value="Unassembled WGS sequence"/>
</dbReference>
<dbReference type="EMBL" id="LLXI01002257">
    <property type="protein sequence ID" value="PKY56652.1"/>
    <property type="molecule type" value="Genomic_DNA"/>
</dbReference>
<keyword evidence="1" id="KW-0175">Coiled coil</keyword>
<feature type="coiled-coil region" evidence="1">
    <location>
        <begin position="68"/>
        <end position="142"/>
    </location>
</feature>
<dbReference type="VEuPathDB" id="FungiDB:RhiirA1_472813"/>
<dbReference type="AlphaFoldDB" id="A0A2I1HCP7"/>
<sequence>MDLDKKRDFVKEIDDELGVIIYMKNKNLKDFIKYNNLMKQYISLYLKDKSLNAESLQEKSQKDGSNILIAEENQLRAEAEKIDSTENQVEEIYKRFLSRVKEECKNAELSIMNIKEEYEDKNQKLKSELQDAEDQELELEMYLVLIKERYTETMDLDKEGDFAEEIDDELDVTVVFDEDTQYL</sequence>
<name>A0A2I1HCP7_9GLOM</name>
<evidence type="ECO:0000256" key="1">
    <source>
        <dbReference type="SAM" id="Coils"/>
    </source>
</evidence>